<evidence type="ECO:0000313" key="2">
    <source>
        <dbReference type="Proteomes" id="UP000815677"/>
    </source>
</evidence>
<accession>A0ABQ0L2V0</accession>
<dbReference type="EMBL" id="DF841372">
    <property type="protein sequence ID" value="GAT45469.1"/>
    <property type="molecule type" value="Genomic_DNA"/>
</dbReference>
<gene>
    <name evidence="1" type="ORF">MCHLO_03045</name>
</gene>
<proteinExistence type="predicted"/>
<dbReference type="Proteomes" id="UP000815677">
    <property type="component" value="Unassembled WGS sequence"/>
</dbReference>
<sequence length="164" mass="18112">MPRLLYLMSVEQKRRRMEVMEILRDPTKPLPNLPQNLWREHQKAGPAIKGAAPPARLTSAELAKVVSNAPTKGVSCRDNKGTPTPVSLAAIKKAIEFSQKLPLAPRTQAAKNDFPHTFNNGRSNLIEVDVPAGACSERINGQANLVEFPVANKLATLKFRRLEQ</sequence>
<organism evidence="1 2">
    <name type="scientific">Mycena chlorophos</name>
    <name type="common">Agaric fungus</name>
    <name type="synonym">Agaricus chlorophos</name>
    <dbReference type="NCBI Taxonomy" id="658473"/>
    <lineage>
        <taxon>Eukaryota</taxon>
        <taxon>Fungi</taxon>
        <taxon>Dikarya</taxon>
        <taxon>Basidiomycota</taxon>
        <taxon>Agaricomycotina</taxon>
        <taxon>Agaricomycetes</taxon>
        <taxon>Agaricomycetidae</taxon>
        <taxon>Agaricales</taxon>
        <taxon>Marasmiineae</taxon>
        <taxon>Mycenaceae</taxon>
        <taxon>Mycena</taxon>
    </lineage>
</organism>
<protein>
    <submittedName>
        <fullName evidence="1">Uncharacterized protein</fullName>
    </submittedName>
</protein>
<reference evidence="1" key="1">
    <citation type="submission" date="2014-09" db="EMBL/GenBank/DDBJ databases">
        <title>Genome sequence of the luminous mushroom Mycena chlorophos for searching fungal bioluminescence genes.</title>
        <authorList>
            <person name="Tanaka Y."/>
            <person name="Kasuga D."/>
            <person name="Oba Y."/>
            <person name="Hase S."/>
            <person name="Sato K."/>
            <person name="Oba Y."/>
            <person name="Sakakibara Y."/>
        </authorList>
    </citation>
    <scope>NUCLEOTIDE SEQUENCE</scope>
</reference>
<keyword evidence="2" id="KW-1185">Reference proteome</keyword>
<name>A0ABQ0L2V0_MYCCL</name>
<evidence type="ECO:0000313" key="1">
    <source>
        <dbReference type="EMBL" id="GAT45469.1"/>
    </source>
</evidence>